<organism evidence="2 3">
    <name type="scientific">Chiloscyllium punctatum</name>
    <name type="common">Brownbanded bambooshark</name>
    <name type="synonym">Hemiscyllium punctatum</name>
    <dbReference type="NCBI Taxonomy" id="137246"/>
    <lineage>
        <taxon>Eukaryota</taxon>
        <taxon>Metazoa</taxon>
        <taxon>Chordata</taxon>
        <taxon>Craniata</taxon>
        <taxon>Vertebrata</taxon>
        <taxon>Chondrichthyes</taxon>
        <taxon>Elasmobranchii</taxon>
        <taxon>Galeomorphii</taxon>
        <taxon>Galeoidea</taxon>
        <taxon>Orectolobiformes</taxon>
        <taxon>Hemiscylliidae</taxon>
        <taxon>Chiloscyllium</taxon>
    </lineage>
</organism>
<reference evidence="2 3" key="1">
    <citation type="journal article" date="2018" name="Nat. Ecol. Evol.">
        <title>Shark genomes provide insights into elasmobranch evolution and the origin of vertebrates.</title>
        <authorList>
            <person name="Hara Y"/>
            <person name="Yamaguchi K"/>
            <person name="Onimaru K"/>
            <person name="Kadota M"/>
            <person name="Koyanagi M"/>
            <person name="Keeley SD"/>
            <person name="Tatsumi K"/>
            <person name="Tanaka K"/>
            <person name="Motone F"/>
            <person name="Kageyama Y"/>
            <person name="Nozu R"/>
            <person name="Adachi N"/>
            <person name="Nishimura O"/>
            <person name="Nakagawa R"/>
            <person name="Tanegashima C"/>
            <person name="Kiyatake I"/>
            <person name="Matsumoto R"/>
            <person name="Murakumo K"/>
            <person name="Nishida K"/>
            <person name="Terakita A"/>
            <person name="Kuratani S"/>
            <person name="Sato K"/>
            <person name="Hyodo S Kuraku.S."/>
        </authorList>
    </citation>
    <scope>NUCLEOTIDE SEQUENCE [LARGE SCALE GENOMIC DNA]</scope>
</reference>
<dbReference type="Proteomes" id="UP000287033">
    <property type="component" value="Unassembled WGS sequence"/>
</dbReference>
<accession>A0A401TIC2</accession>
<proteinExistence type="predicted"/>
<dbReference type="OrthoDB" id="5801062at2759"/>
<evidence type="ECO:0000256" key="1">
    <source>
        <dbReference type="SAM" id="MobiDB-lite"/>
    </source>
</evidence>
<sequence length="59" mass="6811">FQEDPGKTKNESFAQPYLNSGQRKNTVLNFPHVEVVRNKEERRKLYGHTCKECDVVSTG</sequence>
<keyword evidence="3" id="KW-1185">Reference proteome</keyword>
<feature type="region of interest" description="Disordered" evidence="1">
    <location>
        <begin position="1"/>
        <end position="21"/>
    </location>
</feature>
<dbReference type="STRING" id="137246.A0A401TIC2"/>
<gene>
    <name evidence="2" type="ORF">chiPu_0026350</name>
</gene>
<protein>
    <submittedName>
        <fullName evidence="2">Uncharacterized protein</fullName>
    </submittedName>
</protein>
<comment type="caution">
    <text evidence="2">The sequence shown here is derived from an EMBL/GenBank/DDBJ whole genome shotgun (WGS) entry which is preliminary data.</text>
</comment>
<name>A0A401TIC2_CHIPU</name>
<dbReference type="EMBL" id="BEZZ01077497">
    <property type="protein sequence ID" value="GCC42399.1"/>
    <property type="molecule type" value="Genomic_DNA"/>
</dbReference>
<feature type="compositionally biased region" description="Polar residues" evidence="1">
    <location>
        <begin position="11"/>
        <end position="21"/>
    </location>
</feature>
<evidence type="ECO:0000313" key="3">
    <source>
        <dbReference type="Proteomes" id="UP000287033"/>
    </source>
</evidence>
<evidence type="ECO:0000313" key="2">
    <source>
        <dbReference type="EMBL" id="GCC42399.1"/>
    </source>
</evidence>
<feature type="non-terminal residue" evidence="2">
    <location>
        <position position="1"/>
    </location>
</feature>
<feature type="compositionally biased region" description="Basic and acidic residues" evidence="1">
    <location>
        <begin position="1"/>
        <end position="10"/>
    </location>
</feature>
<dbReference type="AlphaFoldDB" id="A0A401TIC2"/>